<gene>
    <name evidence="2" type="ORF">EDWATA_00790</name>
</gene>
<proteinExistence type="predicted"/>
<dbReference type="AlphaFoldDB" id="D4F246"/>
<name>D4F246_EDWTA</name>
<dbReference type="HOGENOM" id="CLU_2842832_0_0_6"/>
<reference evidence="2 3" key="1">
    <citation type="submission" date="2010-02" db="EMBL/GenBank/DDBJ databases">
        <authorList>
            <person name="Weinstock G."/>
            <person name="Sodergren E."/>
            <person name="Clifton S."/>
            <person name="Fulton L."/>
            <person name="Fulton B."/>
            <person name="Courtney L."/>
            <person name="Fronick C."/>
            <person name="Harrison M."/>
            <person name="Strong C."/>
            <person name="Farmer C."/>
            <person name="Delahaunty K."/>
            <person name="Markovic C."/>
            <person name="Hall O."/>
            <person name="Minx P."/>
            <person name="Tomlinson C."/>
            <person name="Mitreva M."/>
            <person name="Nelson J."/>
            <person name="Hou S."/>
            <person name="Wollam A."/>
            <person name="Pepin K.H."/>
            <person name="Johnson M."/>
            <person name="Bhonagiri V."/>
            <person name="Zhang X."/>
            <person name="Suruliraj S."/>
            <person name="Warren W."/>
            <person name="Chinwalla A."/>
            <person name="Mardis E.R."/>
            <person name="Wilson R.K."/>
        </authorList>
    </citation>
    <scope>NUCLEOTIDE SEQUENCE [LARGE SCALE GENOMIC DNA]</scope>
    <source>
        <strain evidence="2 3">ATCC 23685</strain>
    </source>
</reference>
<protein>
    <submittedName>
        <fullName evidence="2">Uncharacterized protein</fullName>
    </submittedName>
</protein>
<evidence type="ECO:0000313" key="2">
    <source>
        <dbReference type="EMBL" id="EFE24159.1"/>
    </source>
</evidence>
<sequence>MLYQSVFVDIYIAKYLVVGLNCCLLMRCVAVVVIFFEIKGIVLKNQVIAQNKSKKISFNGLACTV</sequence>
<comment type="caution">
    <text evidence="2">The sequence shown here is derived from an EMBL/GenBank/DDBJ whole genome shotgun (WGS) entry which is preliminary data.</text>
</comment>
<dbReference type="EMBL" id="ADGK01000030">
    <property type="protein sequence ID" value="EFE24159.1"/>
    <property type="molecule type" value="Genomic_DNA"/>
</dbReference>
<accession>D4F246</accession>
<dbReference type="Proteomes" id="UP000003692">
    <property type="component" value="Unassembled WGS sequence"/>
</dbReference>
<organism evidence="2 3">
    <name type="scientific">Edwardsiella tarda ATCC 23685</name>
    <dbReference type="NCBI Taxonomy" id="500638"/>
    <lineage>
        <taxon>Bacteria</taxon>
        <taxon>Pseudomonadati</taxon>
        <taxon>Pseudomonadota</taxon>
        <taxon>Gammaproteobacteria</taxon>
        <taxon>Enterobacterales</taxon>
        <taxon>Hafniaceae</taxon>
        <taxon>Edwardsiella</taxon>
    </lineage>
</organism>
<evidence type="ECO:0000256" key="1">
    <source>
        <dbReference type="SAM" id="Phobius"/>
    </source>
</evidence>
<keyword evidence="1" id="KW-1133">Transmembrane helix</keyword>
<evidence type="ECO:0000313" key="3">
    <source>
        <dbReference type="Proteomes" id="UP000003692"/>
    </source>
</evidence>
<keyword evidence="1" id="KW-0472">Membrane</keyword>
<feature type="transmembrane region" description="Helical" evidence="1">
    <location>
        <begin position="12"/>
        <end position="36"/>
    </location>
</feature>
<keyword evidence="1" id="KW-0812">Transmembrane</keyword>